<dbReference type="HOGENOM" id="CLU_3111888_0_0_1"/>
<dbReference type="AlphaFoldDB" id="C7ZQH3"/>
<proteinExistence type="predicted"/>
<evidence type="ECO:0000313" key="2">
    <source>
        <dbReference type="Proteomes" id="UP000005206"/>
    </source>
</evidence>
<dbReference type="RefSeq" id="XP_003039446.1">
    <property type="nucleotide sequence ID" value="XM_003039400.1"/>
</dbReference>
<dbReference type="KEGG" id="nhe:NECHADRAFT_56178"/>
<accession>C7ZQH3</accession>
<keyword evidence="2" id="KW-1185">Reference proteome</keyword>
<dbReference type="EMBL" id="GG698994">
    <property type="protein sequence ID" value="EEU33733.1"/>
    <property type="molecule type" value="Genomic_DNA"/>
</dbReference>
<feature type="non-terminal residue" evidence="1">
    <location>
        <position position="1"/>
    </location>
</feature>
<protein>
    <submittedName>
        <fullName evidence="1">Uncharacterized protein</fullName>
    </submittedName>
</protein>
<name>C7ZQH3_FUSV7</name>
<dbReference type="VEuPathDB" id="FungiDB:NECHADRAFT_56178"/>
<evidence type="ECO:0000313" key="1">
    <source>
        <dbReference type="EMBL" id="EEU33733.1"/>
    </source>
</evidence>
<reference evidence="1 2" key="1">
    <citation type="journal article" date="2009" name="PLoS Genet.">
        <title>The genome of Nectria haematococca: contribution of supernumerary chromosomes to gene expansion.</title>
        <authorList>
            <person name="Coleman J.J."/>
            <person name="Rounsley S.D."/>
            <person name="Rodriguez-Carres M."/>
            <person name="Kuo A."/>
            <person name="Wasmann C.C."/>
            <person name="Grimwood J."/>
            <person name="Schmutz J."/>
            <person name="Taga M."/>
            <person name="White G.J."/>
            <person name="Zhou S."/>
            <person name="Schwartz D.C."/>
            <person name="Freitag M."/>
            <person name="Ma L.J."/>
            <person name="Danchin E.G."/>
            <person name="Henrissat B."/>
            <person name="Coutinho P.M."/>
            <person name="Nelson D.R."/>
            <person name="Straney D."/>
            <person name="Napoli C.A."/>
            <person name="Barker B.M."/>
            <person name="Gribskov M."/>
            <person name="Rep M."/>
            <person name="Kroken S."/>
            <person name="Molnar I."/>
            <person name="Rensing C."/>
            <person name="Kennell J.C."/>
            <person name="Zamora J."/>
            <person name="Farman M.L."/>
            <person name="Selker E.U."/>
            <person name="Salamov A."/>
            <person name="Shapiro H."/>
            <person name="Pangilinan J."/>
            <person name="Lindquist E."/>
            <person name="Lamers C."/>
            <person name="Grigoriev I.V."/>
            <person name="Geiser D.M."/>
            <person name="Covert S.F."/>
            <person name="Temporini E."/>
            <person name="Vanetten H.D."/>
        </authorList>
    </citation>
    <scope>NUCLEOTIDE SEQUENCE [LARGE SCALE GENOMIC DNA]</scope>
    <source>
        <strain evidence="2">ATCC MYA-4622 / CBS 123669 / FGSC 9596 / NRRL 45880 / 77-13-4</strain>
    </source>
</reference>
<dbReference type="GeneID" id="9666969"/>
<dbReference type="Proteomes" id="UP000005206">
    <property type="component" value="Unassembled WGS sequence"/>
</dbReference>
<organism evidence="1 2">
    <name type="scientific">Fusarium vanettenii (strain ATCC MYA-4622 / CBS 123669 / FGSC 9596 / NRRL 45880 / 77-13-4)</name>
    <name type="common">Fusarium solani subsp. pisi</name>
    <dbReference type="NCBI Taxonomy" id="660122"/>
    <lineage>
        <taxon>Eukaryota</taxon>
        <taxon>Fungi</taxon>
        <taxon>Dikarya</taxon>
        <taxon>Ascomycota</taxon>
        <taxon>Pezizomycotina</taxon>
        <taxon>Sordariomycetes</taxon>
        <taxon>Hypocreomycetidae</taxon>
        <taxon>Hypocreales</taxon>
        <taxon>Nectriaceae</taxon>
        <taxon>Fusarium</taxon>
        <taxon>Fusarium solani species complex</taxon>
        <taxon>Fusarium vanettenii</taxon>
    </lineage>
</organism>
<dbReference type="OrthoDB" id="5369347at2759"/>
<gene>
    <name evidence="1" type="ORF">NECHADRAFT_56178</name>
</gene>
<sequence length="52" mass="6250">WNINKFCLGFEIVYSFQDPHFMTWEHTRIMLIFLRYLQFSYTGGLIQKVGGC</sequence>
<dbReference type="OMA" id="HHFVTWE"/>
<dbReference type="InParanoid" id="C7ZQH3"/>